<evidence type="ECO:0000313" key="2">
    <source>
        <dbReference type="Proteomes" id="UP001147752"/>
    </source>
</evidence>
<comment type="caution">
    <text evidence="1">The sequence shown here is derived from an EMBL/GenBank/DDBJ whole genome shotgun (WGS) entry which is preliminary data.</text>
</comment>
<name>A0A9W9UYR7_9EURO</name>
<gene>
    <name evidence="1" type="ORF">N7517_008977</name>
</gene>
<accession>A0A9W9UYR7</accession>
<dbReference type="Proteomes" id="UP001147752">
    <property type="component" value="Unassembled WGS sequence"/>
</dbReference>
<dbReference type="AlphaFoldDB" id="A0A9W9UYR7"/>
<dbReference type="GeneID" id="81465883"/>
<dbReference type="EMBL" id="JAPZBT010000004">
    <property type="protein sequence ID" value="KAJ5359786.1"/>
    <property type="molecule type" value="Genomic_DNA"/>
</dbReference>
<reference evidence="1" key="1">
    <citation type="submission" date="2022-12" db="EMBL/GenBank/DDBJ databases">
        <authorList>
            <person name="Petersen C."/>
        </authorList>
    </citation>
    <scope>NUCLEOTIDE SEQUENCE</scope>
    <source>
        <strain evidence="1">IBT 3081</strain>
    </source>
</reference>
<evidence type="ECO:0000313" key="1">
    <source>
        <dbReference type="EMBL" id="KAJ5359786.1"/>
    </source>
</evidence>
<proteinExistence type="predicted"/>
<reference evidence="1" key="2">
    <citation type="journal article" date="2023" name="IMA Fungus">
        <title>Comparative genomic study of the Penicillium genus elucidates a diverse pangenome and 15 lateral gene transfer events.</title>
        <authorList>
            <person name="Petersen C."/>
            <person name="Sorensen T."/>
            <person name="Nielsen M.R."/>
            <person name="Sondergaard T.E."/>
            <person name="Sorensen J.L."/>
            <person name="Fitzpatrick D.A."/>
            <person name="Frisvad J.C."/>
            <person name="Nielsen K.L."/>
        </authorList>
    </citation>
    <scope>NUCLEOTIDE SEQUENCE</scope>
    <source>
        <strain evidence="1">IBT 3081</strain>
    </source>
</reference>
<sequence length="78" mass="9275">MVGYVNVLDGDFILEDREEEDPEYYYGSDSWGMDYPDVVPYVDGRDLRLESKELFLSILDRNVERTARITELEYKENQ</sequence>
<dbReference type="RefSeq" id="XP_056575272.1">
    <property type="nucleotide sequence ID" value="XM_056726700.1"/>
</dbReference>
<protein>
    <submittedName>
        <fullName evidence="1">Uncharacterized protein</fullName>
    </submittedName>
</protein>
<organism evidence="1 2">
    <name type="scientific">Penicillium concentricum</name>
    <dbReference type="NCBI Taxonomy" id="293559"/>
    <lineage>
        <taxon>Eukaryota</taxon>
        <taxon>Fungi</taxon>
        <taxon>Dikarya</taxon>
        <taxon>Ascomycota</taxon>
        <taxon>Pezizomycotina</taxon>
        <taxon>Eurotiomycetes</taxon>
        <taxon>Eurotiomycetidae</taxon>
        <taxon>Eurotiales</taxon>
        <taxon>Aspergillaceae</taxon>
        <taxon>Penicillium</taxon>
    </lineage>
</organism>
<keyword evidence="2" id="KW-1185">Reference proteome</keyword>